<sequence>MSRKNIPQIDALVQRTFAQKMWDNGFHPYKDHTEWLRLVDGNILQIALFYEYLTIDLRVEYYAQTLSEYLWCNYRQSNIRGYIAGYFCDMLGRYKLGDPEMCRVAGPYGGTAVWMKSQDLYWQMECALNALNEVRTPADILKVSPAEVDRPERPCLRYEIGDEAMTWAALKNSTYINKRDYDQDVPPEKLKRDYWRVWKPMTAFVA</sequence>
<evidence type="ECO:0000313" key="2">
    <source>
        <dbReference type="Proteomes" id="UP001199319"/>
    </source>
</evidence>
<gene>
    <name evidence="1" type="ORF">LKD37_10765</name>
</gene>
<dbReference type="AlphaFoldDB" id="A0AAE3AHB4"/>
<dbReference type="RefSeq" id="WP_302929217.1">
    <property type="nucleotide sequence ID" value="NZ_JAJEPW010000032.1"/>
</dbReference>
<protein>
    <submittedName>
        <fullName evidence="1">Uncharacterized protein</fullName>
    </submittedName>
</protein>
<accession>A0AAE3AHB4</accession>
<name>A0AAE3AHB4_9FIRM</name>
<evidence type="ECO:0000313" key="1">
    <source>
        <dbReference type="EMBL" id="MCC2129986.1"/>
    </source>
</evidence>
<comment type="caution">
    <text evidence="1">The sequence shown here is derived from an EMBL/GenBank/DDBJ whole genome shotgun (WGS) entry which is preliminary data.</text>
</comment>
<keyword evidence="2" id="KW-1185">Reference proteome</keyword>
<reference evidence="1" key="1">
    <citation type="submission" date="2021-10" db="EMBL/GenBank/DDBJ databases">
        <title>Anaerobic single-cell dispensing facilitates the cultivation of human gut bacteria.</title>
        <authorList>
            <person name="Afrizal A."/>
        </authorList>
    </citation>
    <scope>NUCLEOTIDE SEQUENCE</scope>
    <source>
        <strain evidence="1">CLA-AA-H272</strain>
    </source>
</reference>
<organism evidence="1 2">
    <name type="scientific">Brotocaccenecus cirricatena</name>
    <dbReference type="NCBI Taxonomy" id="3064195"/>
    <lineage>
        <taxon>Bacteria</taxon>
        <taxon>Bacillati</taxon>
        <taxon>Bacillota</taxon>
        <taxon>Clostridia</taxon>
        <taxon>Eubacteriales</taxon>
        <taxon>Oscillospiraceae</taxon>
        <taxon>Brotocaccenecus</taxon>
    </lineage>
</organism>
<dbReference type="EMBL" id="JAJEPW010000032">
    <property type="protein sequence ID" value="MCC2129986.1"/>
    <property type="molecule type" value="Genomic_DNA"/>
</dbReference>
<dbReference type="Proteomes" id="UP001199319">
    <property type="component" value="Unassembled WGS sequence"/>
</dbReference>
<proteinExistence type="predicted"/>